<dbReference type="PANTHER" id="PTHR43235">
    <property type="entry name" value="GLUTAMINE AMIDOTRANSFERASE PB2B2.05-RELATED"/>
    <property type="match status" value="1"/>
</dbReference>
<dbReference type="Proteomes" id="UP000095743">
    <property type="component" value="Chromosome"/>
</dbReference>
<evidence type="ECO:0000313" key="1">
    <source>
        <dbReference type="EMBL" id="AOT70584.1"/>
    </source>
</evidence>
<dbReference type="GO" id="GO:0033969">
    <property type="term" value="F:gamma-glutamyl-gamma-aminobutyrate hydrolase activity"/>
    <property type="evidence" value="ECO:0007669"/>
    <property type="project" value="TreeGrafter"/>
</dbReference>
<dbReference type="CDD" id="cd01745">
    <property type="entry name" value="GATase1_2"/>
    <property type="match status" value="1"/>
</dbReference>
<evidence type="ECO:0000313" key="2">
    <source>
        <dbReference type="Proteomes" id="UP000095743"/>
    </source>
</evidence>
<proteinExistence type="predicted"/>
<reference evidence="1 2" key="1">
    <citation type="submission" date="2016-09" db="EMBL/GenBank/DDBJ databases">
        <title>Genomic analysis reveals versatility of anaerobic energy metabolism of Geosporobacter ferrireducens IRF9 of phylum Firmicutes.</title>
        <authorList>
            <person name="Kim S.-J."/>
        </authorList>
    </citation>
    <scope>NUCLEOTIDE SEQUENCE [LARGE SCALE GENOMIC DNA]</scope>
    <source>
        <strain evidence="1 2">IRF9</strain>
    </source>
</reference>
<dbReference type="PROSITE" id="PS51273">
    <property type="entry name" value="GATASE_TYPE_1"/>
    <property type="match status" value="1"/>
</dbReference>
<dbReference type="Pfam" id="PF07722">
    <property type="entry name" value="Peptidase_C26"/>
    <property type="match status" value="1"/>
</dbReference>
<dbReference type="InterPro" id="IPR029062">
    <property type="entry name" value="Class_I_gatase-like"/>
</dbReference>
<dbReference type="FunFam" id="3.40.50.880:FF:000030">
    <property type="entry name" value="Gamma-glutamyl-gamma-aminobutyrate hydrolase PuuD"/>
    <property type="match status" value="1"/>
</dbReference>
<keyword evidence="2" id="KW-1185">Reference proteome</keyword>
<gene>
    <name evidence="1" type="ORF">Gferi_13980</name>
</gene>
<organism evidence="1 2">
    <name type="scientific">Geosporobacter ferrireducens</name>
    <dbReference type="NCBI Taxonomy" id="1424294"/>
    <lineage>
        <taxon>Bacteria</taxon>
        <taxon>Bacillati</taxon>
        <taxon>Bacillota</taxon>
        <taxon>Clostridia</taxon>
        <taxon>Peptostreptococcales</taxon>
        <taxon>Thermotaleaceae</taxon>
        <taxon>Geosporobacter</taxon>
    </lineage>
</organism>
<accession>A0A1D8GI59</accession>
<dbReference type="GO" id="GO:0006598">
    <property type="term" value="P:polyamine catabolic process"/>
    <property type="evidence" value="ECO:0007669"/>
    <property type="project" value="TreeGrafter"/>
</dbReference>
<dbReference type="EMBL" id="CP017269">
    <property type="protein sequence ID" value="AOT70584.1"/>
    <property type="molecule type" value="Genomic_DNA"/>
</dbReference>
<dbReference type="OrthoDB" id="9813383at2"/>
<dbReference type="STRING" id="1424294.Gferi_13980"/>
<sequence>MDLKPLIGITSYYIKDRELGKDRDQGLIGQDMLLCTMDNIKCIEKSGGIPIPIPVFEDNDEYITEIIERLDGILLTGGSDIHPEEYGQDVKIGLGTVVPERDIFELKLCKKALELNKPILGICRGLQIINVFFGGTLYQDLKETKFTTIEHRGTMLPKFSYCHSINVDTNSKIYTAFGRNKIMVNSFHHQGVDKIGDGLKKTAWAEDGMVEGIEHIDYPFVVGVQWHPEAMVDKYEEHLKLFRLFVNEVKILKLEV</sequence>
<dbReference type="AlphaFoldDB" id="A0A1D8GI59"/>
<dbReference type="KEGG" id="gfe:Gferi_13980"/>
<dbReference type="SUPFAM" id="SSF52317">
    <property type="entry name" value="Class I glutamine amidotransferase-like"/>
    <property type="match status" value="1"/>
</dbReference>
<dbReference type="InterPro" id="IPR044668">
    <property type="entry name" value="PuuD-like"/>
</dbReference>
<dbReference type="PANTHER" id="PTHR43235:SF1">
    <property type="entry name" value="GLUTAMINE AMIDOTRANSFERASE PB2B2.05-RELATED"/>
    <property type="match status" value="1"/>
</dbReference>
<protein>
    <submittedName>
        <fullName evidence="1">Uncharacterized protein</fullName>
    </submittedName>
</protein>
<dbReference type="InterPro" id="IPR011697">
    <property type="entry name" value="Peptidase_C26"/>
</dbReference>
<dbReference type="GO" id="GO:0005829">
    <property type="term" value="C:cytosol"/>
    <property type="evidence" value="ECO:0007669"/>
    <property type="project" value="TreeGrafter"/>
</dbReference>
<name>A0A1D8GI59_9FIRM</name>
<dbReference type="Gene3D" id="3.40.50.880">
    <property type="match status" value="1"/>
</dbReference>